<comment type="caution">
    <text evidence="1">The sequence shown here is derived from an EMBL/GenBank/DDBJ whole genome shotgun (WGS) entry which is preliminary data.</text>
</comment>
<evidence type="ECO:0000313" key="1">
    <source>
        <dbReference type="EMBL" id="OGG50408.1"/>
    </source>
</evidence>
<name>A0A1F6CMS3_9BACT</name>
<accession>A0A1F6CMS3</accession>
<dbReference type="Proteomes" id="UP000176445">
    <property type="component" value="Unassembled WGS sequence"/>
</dbReference>
<dbReference type="EMBL" id="MFKW01000052">
    <property type="protein sequence ID" value="OGG50408.1"/>
    <property type="molecule type" value="Genomic_DNA"/>
</dbReference>
<protein>
    <recommendedName>
        <fullName evidence="3">General secretion pathway GspH domain-containing protein</fullName>
    </recommendedName>
</protein>
<reference evidence="1 2" key="1">
    <citation type="journal article" date="2016" name="Nat. Commun.">
        <title>Thousands of microbial genomes shed light on interconnected biogeochemical processes in an aquifer system.</title>
        <authorList>
            <person name="Anantharaman K."/>
            <person name="Brown C.T."/>
            <person name="Hug L.A."/>
            <person name="Sharon I."/>
            <person name="Castelle C.J."/>
            <person name="Probst A.J."/>
            <person name="Thomas B.C."/>
            <person name="Singh A."/>
            <person name="Wilkins M.J."/>
            <person name="Karaoz U."/>
            <person name="Brodie E.L."/>
            <person name="Williams K.H."/>
            <person name="Hubbard S.S."/>
            <person name="Banfield J.F."/>
        </authorList>
    </citation>
    <scope>NUCLEOTIDE SEQUENCE [LARGE SCALE GENOMIC DNA]</scope>
</reference>
<evidence type="ECO:0008006" key="3">
    <source>
        <dbReference type="Google" id="ProtNLM"/>
    </source>
</evidence>
<sequence>MAVTAIIVVVTGVVLANNGRFGGVVQLQNLAYDVALSIRQAQVYSISVQRYGTGTDDFSTAYGVHFETALSQNYMLFGDVDEDGFFDREPLPNGENVSPSPYTIRNGFQIIGLCAPAGSDATTCMNAYPSTQLDIVFKRPEADAYIRKNGQSGLHSSARIILRSPRNDVMSVVVENNGQISVKREASQ</sequence>
<dbReference type="AlphaFoldDB" id="A0A1F6CMS3"/>
<gene>
    <name evidence="1" type="ORF">A2704_05730</name>
</gene>
<evidence type="ECO:0000313" key="2">
    <source>
        <dbReference type="Proteomes" id="UP000176445"/>
    </source>
</evidence>
<proteinExistence type="predicted"/>
<organism evidence="1 2">
    <name type="scientific">Candidatus Kaiserbacteria bacterium RIFCSPHIGHO2_01_FULL_54_36b</name>
    <dbReference type="NCBI Taxonomy" id="1798483"/>
    <lineage>
        <taxon>Bacteria</taxon>
        <taxon>Candidatus Kaiseribacteriota</taxon>
    </lineage>
</organism>